<dbReference type="Proteomes" id="UP000054408">
    <property type="component" value="Unassembled WGS sequence"/>
</dbReference>
<evidence type="ECO:0000256" key="1">
    <source>
        <dbReference type="SAM" id="Coils"/>
    </source>
</evidence>
<gene>
    <name evidence="2" type="ORF">AMSG_11377</name>
</gene>
<dbReference type="GeneID" id="25569353"/>
<evidence type="ECO:0000313" key="2">
    <source>
        <dbReference type="EMBL" id="KNC55911.1"/>
    </source>
</evidence>
<evidence type="ECO:0000313" key="3">
    <source>
        <dbReference type="Proteomes" id="UP000054408"/>
    </source>
</evidence>
<name>A0A0L0DV05_THETB</name>
<accession>A0A0L0DV05</accession>
<dbReference type="EMBL" id="GL349509">
    <property type="protein sequence ID" value="KNC55911.1"/>
    <property type="molecule type" value="Genomic_DNA"/>
</dbReference>
<keyword evidence="1" id="KW-0175">Coiled coil</keyword>
<keyword evidence="3" id="KW-1185">Reference proteome</keyword>
<organism evidence="2 3">
    <name type="scientific">Thecamonas trahens ATCC 50062</name>
    <dbReference type="NCBI Taxonomy" id="461836"/>
    <lineage>
        <taxon>Eukaryota</taxon>
        <taxon>Apusozoa</taxon>
        <taxon>Apusomonadida</taxon>
        <taxon>Apusomonadidae</taxon>
        <taxon>Thecamonas</taxon>
    </lineage>
</organism>
<dbReference type="RefSeq" id="XP_013752730.1">
    <property type="nucleotide sequence ID" value="XM_013897276.1"/>
</dbReference>
<reference evidence="2 3" key="1">
    <citation type="submission" date="2010-05" db="EMBL/GenBank/DDBJ databases">
        <title>The Genome Sequence of Thecamonas trahens ATCC 50062.</title>
        <authorList>
            <consortium name="The Broad Institute Genome Sequencing Platform"/>
            <person name="Russ C."/>
            <person name="Cuomo C."/>
            <person name="Shea T."/>
            <person name="Young S.K."/>
            <person name="Zeng Q."/>
            <person name="Koehrsen M."/>
            <person name="Haas B."/>
            <person name="Borodovsky M."/>
            <person name="Guigo R."/>
            <person name="Alvarado L."/>
            <person name="Berlin A."/>
            <person name="Bochicchio J."/>
            <person name="Borenstein D."/>
            <person name="Chapman S."/>
            <person name="Chen Z."/>
            <person name="Freedman E."/>
            <person name="Gellesch M."/>
            <person name="Goldberg J."/>
            <person name="Griggs A."/>
            <person name="Gujja S."/>
            <person name="Heilman E."/>
            <person name="Heiman D."/>
            <person name="Hepburn T."/>
            <person name="Howarth C."/>
            <person name="Jen D."/>
            <person name="Larson L."/>
            <person name="Mehta T."/>
            <person name="Park D."/>
            <person name="Pearson M."/>
            <person name="Roberts A."/>
            <person name="Saif S."/>
            <person name="Shenoy N."/>
            <person name="Sisk P."/>
            <person name="Stolte C."/>
            <person name="Sykes S."/>
            <person name="Thomson T."/>
            <person name="Walk T."/>
            <person name="White J."/>
            <person name="Yandava C."/>
            <person name="Burger G."/>
            <person name="Gray M.W."/>
            <person name="Holland P.W.H."/>
            <person name="King N."/>
            <person name="Lang F.B.F."/>
            <person name="Roger A.J."/>
            <person name="Ruiz-Trillo I."/>
            <person name="Lander E."/>
            <person name="Nusbaum C."/>
        </authorList>
    </citation>
    <scope>NUCLEOTIDE SEQUENCE [LARGE SCALE GENOMIC DNA]</scope>
    <source>
        <strain evidence="2 3">ATCC 50062</strain>
    </source>
</reference>
<feature type="coiled-coil region" evidence="1">
    <location>
        <begin position="87"/>
        <end position="114"/>
    </location>
</feature>
<proteinExistence type="predicted"/>
<protein>
    <submittedName>
        <fullName evidence="2">Uncharacterized protein</fullName>
    </submittedName>
</protein>
<dbReference type="AlphaFoldDB" id="A0A0L0DV05"/>
<sequence>MYGLRHGGTGDRLATGVRGTLDSTRQKVRMASLAPAPTHLLREAGKTSTGDRRKEKAERKYMATQFALLKERFGAKAEQSRRRGRKLKAAVAKNNELAAQLAAAVARIAVLEEEAALAGGTAHPRLGDEENCAAMMTAGCDDCVDGAAELKARLAKVEAQLEEAIVAKTKLVEYNRRLRTQLAQAELAAEAGAETSAEV</sequence>